<evidence type="ECO:0000313" key="2">
    <source>
        <dbReference type="Proteomes" id="UP000441336"/>
    </source>
</evidence>
<gene>
    <name evidence="1" type="ORF">GO988_01450</name>
</gene>
<sequence>MNFRVLFLLQSSALTILEIQRLDLPATAPKGELYRWLRYEATNETLTALDFVHMHSAPPQEERQFRQGTLAFSAETGTFQPAEDPAAVYTLTLTPSLELPPSLAAQVAKFLAA</sequence>
<keyword evidence="2" id="KW-1185">Reference proteome</keyword>
<accession>A0A7K1T997</accession>
<evidence type="ECO:0000313" key="1">
    <source>
        <dbReference type="EMBL" id="MVN74984.1"/>
    </source>
</evidence>
<dbReference type="Proteomes" id="UP000441336">
    <property type="component" value="Unassembled WGS sequence"/>
</dbReference>
<reference evidence="1 2" key="1">
    <citation type="submission" date="2019-12" db="EMBL/GenBank/DDBJ databases">
        <title>Hymenobacter sp. HMF4947 Genome sequencing and assembly.</title>
        <authorList>
            <person name="Kang H."/>
            <person name="Cha I."/>
            <person name="Kim H."/>
            <person name="Joh K."/>
        </authorList>
    </citation>
    <scope>NUCLEOTIDE SEQUENCE [LARGE SCALE GENOMIC DNA]</scope>
    <source>
        <strain evidence="1 2">HMF4947</strain>
    </source>
</reference>
<organism evidence="1 2">
    <name type="scientific">Hymenobacter ginkgonis</name>
    <dbReference type="NCBI Taxonomy" id="2682976"/>
    <lineage>
        <taxon>Bacteria</taxon>
        <taxon>Pseudomonadati</taxon>
        <taxon>Bacteroidota</taxon>
        <taxon>Cytophagia</taxon>
        <taxon>Cytophagales</taxon>
        <taxon>Hymenobacteraceae</taxon>
        <taxon>Hymenobacter</taxon>
    </lineage>
</organism>
<name>A0A7K1T997_9BACT</name>
<comment type="caution">
    <text evidence="1">The sequence shown here is derived from an EMBL/GenBank/DDBJ whole genome shotgun (WGS) entry which is preliminary data.</text>
</comment>
<protein>
    <submittedName>
        <fullName evidence="1">Uncharacterized protein</fullName>
    </submittedName>
</protein>
<proteinExistence type="predicted"/>
<dbReference type="AlphaFoldDB" id="A0A7K1T997"/>
<dbReference type="RefSeq" id="WP_157561754.1">
    <property type="nucleotide sequence ID" value="NZ_WQKZ01000001.1"/>
</dbReference>
<dbReference type="EMBL" id="WQKZ01000001">
    <property type="protein sequence ID" value="MVN74984.1"/>
    <property type="molecule type" value="Genomic_DNA"/>
</dbReference>